<dbReference type="Proteomes" id="UP000031056">
    <property type="component" value="Unassembled WGS sequence"/>
</dbReference>
<evidence type="ECO:0000259" key="17">
    <source>
        <dbReference type="Pfam" id="PF16491"/>
    </source>
</evidence>
<keyword evidence="4 14" id="KW-0479">Metal-binding</keyword>
<comment type="caution">
    <text evidence="18">The sequence shown here is derived from an EMBL/GenBank/DDBJ whole genome shotgun (WGS) entry which is preliminary data.</text>
</comment>
<evidence type="ECO:0000256" key="9">
    <source>
        <dbReference type="ARBA" id="ARBA00023049"/>
    </source>
</evidence>
<evidence type="ECO:0000256" key="1">
    <source>
        <dbReference type="ARBA" id="ARBA00004477"/>
    </source>
</evidence>
<keyword evidence="8 15" id="KW-1133">Transmembrane helix</keyword>
<evidence type="ECO:0000256" key="13">
    <source>
        <dbReference type="PIRSR" id="PIRSR627057-1"/>
    </source>
</evidence>
<evidence type="ECO:0000256" key="10">
    <source>
        <dbReference type="ARBA" id="ARBA00023136"/>
    </source>
</evidence>
<dbReference type="InterPro" id="IPR001915">
    <property type="entry name" value="Peptidase_M48"/>
</dbReference>
<dbReference type="Pfam" id="PF01435">
    <property type="entry name" value="Peptidase_M48"/>
    <property type="match status" value="1"/>
</dbReference>
<evidence type="ECO:0000313" key="18">
    <source>
        <dbReference type="EMBL" id="KHN70296.1"/>
    </source>
</evidence>
<keyword evidence="9 15" id="KW-0482">Metalloprotease</keyword>
<evidence type="ECO:0000259" key="16">
    <source>
        <dbReference type="Pfam" id="PF01435"/>
    </source>
</evidence>
<dbReference type="VEuPathDB" id="MicrosporidiaDB:M896_021340"/>
<evidence type="ECO:0000256" key="15">
    <source>
        <dbReference type="RuleBase" id="RU366005"/>
    </source>
</evidence>
<evidence type="ECO:0000256" key="3">
    <source>
        <dbReference type="ARBA" id="ARBA00022692"/>
    </source>
</evidence>
<dbReference type="GO" id="GO:0046872">
    <property type="term" value="F:metal ion binding"/>
    <property type="evidence" value="ECO:0007669"/>
    <property type="project" value="UniProtKB-UniRule"/>
</dbReference>
<keyword evidence="3 15" id="KW-0812">Transmembrane</keyword>
<feature type="transmembrane region" description="Helical" evidence="15">
    <location>
        <begin position="141"/>
        <end position="164"/>
    </location>
</feature>
<comment type="catalytic activity">
    <reaction evidence="11 15">
        <text>Hydrolyzes the peptide bond -P2-(S-farnesyl or geranylgeranyl)C-P1'-P2'-P3'-COOH where P1' and P2' are amino acids with aliphatic side chains and P3' is any C-terminal residue.</text>
        <dbReference type="EC" id="3.4.24.84"/>
    </reaction>
</comment>
<name>A0A0B2UGX2_9MICR</name>
<evidence type="ECO:0000256" key="8">
    <source>
        <dbReference type="ARBA" id="ARBA00022989"/>
    </source>
</evidence>
<dbReference type="GO" id="GO:0120236">
    <property type="term" value="P:negative regulation of post-translational protein targeting to membrane, translocation"/>
    <property type="evidence" value="ECO:0007669"/>
    <property type="project" value="EnsemblFungi"/>
</dbReference>
<dbReference type="GO" id="GO:0036503">
    <property type="term" value="P:ERAD pathway"/>
    <property type="evidence" value="ECO:0007669"/>
    <property type="project" value="EnsemblFungi"/>
</dbReference>
<comment type="subcellular location">
    <subcellularLocation>
        <location evidence="1 15">Endoplasmic reticulum membrane</location>
        <topology evidence="1 15">Multi-pass membrane protein</topology>
    </subcellularLocation>
</comment>
<feature type="active site" description="Proton donor" evidence="13">
    <location>
        <position position="351"/>
    </location>
</feature>
<evidence type="ECO:0000256" key="4">
    <source>
        <dbReference type="ARBA" id="ARBA00022723"/>
    </source>
</evidence>
<dbReference type="EC" id="3.4.24.84" evidence="15"/>
<dbReference type="GO" id="GO:0005789">
    <property type="term" value="C:endoplasmic reticulum membrane"/>
    <property type="evidence" value="ECO:0007669"/>
    <property type="project" value="UniProtKB-SubCell"/>
</dbReference>
<dbReference type="RefSeq" id="XP_014564338.1">
    <property type="nucleotide sequence ID" value="XM_014708852.1"/>
</dbReference>
<feature type="transmembrane region" description="Helical" evidence="15">
    <location>
        <begin position="170"/>
        <end position="191"/>
    </location>
</feature>
<dbReference type="GeneID" id="26261229"/>
<dbReference type="GO" id="GO:0007323">
    <property type="term" value="P:peptide pheromone maturation"/>
    <property type="evidence" value="ECO:0007669"/>
    <property type="project" value="EnsemblFungi"/>
</dbReference>
<comment type="function">
    <text evidence="15">Proteolytically removes the C-terminal three residues of farnesylated proteins.</text>
</comment>
<protein>
    <recommendedName>
        <fullName evidence="15">CAAX prenyl protease</fullName>
        <ecNumber evidence="15">3.4.24.84</ecNumber>
    </recommendedName>
</protein>
<dbReference type="GO" id="GO:0071586">
    <property type="term" value="P:CAAX-box protein processing"/>
    <property type="evidence" value="ECO:0007669"/>
    <property type="project" value="UniProtKB-UniRule"/>
</dbReference>
<evidence type="ECO:0000256" key="2">
    <source>
        <dbReference type="ARBA" id="ARBA00022670"/>
    </source>
</evidence>
<feature type="domain" description="Peptidase M48" evidence="16">
    <location>
        <begin position="202"/>
        <end position="403"/>
    </location>
</feature>
<feature type="binding site" evidence="14">
    <location>
        <position position="347"/>
    </location>
    <ligand>
        <name>Zn(2+)</name>
        <dbReference type="ChEBI" id="CHEBI:29105"/>
        <note>catalytic</note>
    </ligand>
</feature>
<feature type="binding site" evidence="14">
    <location>
        <position position="270"/>
    </location>
    <ligand>
        <name>Zn(2+)</name>
        <dbReference type="ChEBI" id="CHEBI:29105"/>
        <note>catalytic</note>
    </ligand>
</feature>
<dbReference type="EMBL" id="JOKQ01000002">
    <property type="protein sequence ID" value="KHN70296.1"/>
    <property type="molecule type" value="Genomic_DNA"/>
</dbReference>
<feature type="binding site" evidence="14">
    <location>
        <position position="274"/>
    </location>
    <ligand>
        <name>Zn(2+)</name>
        <dbReference type="ChEBI" id="CHEBI:29105"/>
        <note>catalytic</note>
    </ligand>
</feature>
<feature type="active site" evidence="13">
    <location>
        <position position="271"/>
    </location>
</feature>
<dbReference type="OrthoDB" id="360839at2759"/>
<accession>A0A0B2UGX2</accession>
<dbReference type="STRING" id="1354746.A0A0B2UGX2"/>
<evidence type="ECO:0000256" key="5">
    <source>
        <dbReference type="ARBA" id="ARBA00022801"/>
    </source>
</evidence>
<dbReference type="Pfam" id="PF16491">
    <property type="entry name" value="Peptidase_M48_N"/>
    <property type="match status" value="1"/>
</dbReference>
<evidence type="ECO:0000256" key="6">
    <source>
        <dbReference type="ARBA" id="ARBA00022824"/>
    </source>
</evidence>
<reference evidence="18 19" key="1">
    <citation type="journal article" date="2014" name="MBio">
        <title>The Ordospora colligata genome; evolution of extreme reduction in microsporidia and host-to-parasite horizontal gene transfer.</title>
        <authorList>
            <person name="Pombert J.-F."/>
            <person name="Haag K.L."/>
            <person name="Beidas S."/>
            <person name="Ebert D."/>
            <person name="Keeling P.J."/>
        </authorList>
    </citation>
    <scope>NUCLEOTIDE SEQUENCE [LARGE SCALE GENOMIC DNA]</scope>
    <source>
        <strain evidence="18 19">OC4</strain>
    </source>
</reference>
<feature type="domain" description="CAAX prenyl protease 1 N-terminal" evidence="17">
    <location>
        <begin position="25"/>
        <end position="197"/>
    </location>
</feature>
<evidence type="ECO:0000256" key="11">
    <source>
        <dbReference type="ARBA" id="ARBA00044456"/>
    </source>
</evidence>
<dbReference type="FunFam" id="3.30.2010.10:FF:000002">
    <property type="entry name" value="CAAX prenyl protease"/>
    <property type="match status" value="1"/>
</dbReference>
<gene>
    <name evidence="18" type="ORF">M896_021340</name>
</gene>
<comment type="cofactor">
    <cofactor evidence="14 15">
        <name>Zn(2+)</name>
        <dbReference type="ChEBI" id="CHEBI:29105"/>
    </cofactor>
    <text evidence="14 15">Binds 1 zinc ion per subunit.</text>
</comment>
<dbReference type="CDD" id="cd07343">
    <property type="entry name" value="M48A_Zmpste24p_like"/>
    <property type="match status" value="1"/>
</dbReference>
<keyword evidence="5 15" id="KW-0378">Hydrolase</keyword>
<dbReference type="HOGENOM" id="CLU_025947_1_0_1"/>
<dbReference type="AlphaFoldDB" id="A0A0B2UGX2"/>
<dbReference type="FunCoup" id="A0A0B2UGX2">
    <property type="interactions" value="219"/>
</dbReference>
<organism evidence="18 19">
    <name type="scientific">Ordospora colligata OC4</name>
    <dbReference type="NCBI Taxonomy" id="1354746"/>
    <lineage>
        <taxon>Eukaryota</taxon>
        <taxon>Fungi</taxon>
        <taxon>Fungi incertae sedis</taxon>
        <taxon>Microsporidia</taxon>
        <taxon>Ordosporidae</taxon>
        <taxon>Ordospora</taxon>
    </lineage>
</organism>
<dbReference type="GO" id="GO:0031204">
    <property type="term" value="P:post-translational protein targeting to membrane, translocation"/>
    <property type="evidence" value="ECO:0007669"/>
    <property type="project" value="EnsemblFungi"/>
</dbReference>
<evidence type="ECO:0000256" key="7">
    <source>
        <dbReference type="ARBA" id="ARBA00022833"/>
    </source>
</evidence>
<keyword evidence="6 15" id="KW-0256">Endoplasmic reticulum</keyword>
<feature type="transmembrane region" description="Helical" evidence="15">
    <location>
        <begin position="57"/>
        <end position="75"/>
    </location>
</feature>
<feature type="transmembrane region" description="Helical" evidence="15">
    <location>
        <begin position="283"/>
        <end position="302"/>
    </location>
</feature>
<comment type="similarity">
    <text evidence="12 15">Belongs to the peptidase M48A family.</text>
</comment>
<keyword evidence="2 15" id="KW-0645">Protease</keyword>
<dbReference type="GO" id="GO:0005637">
    <property type="term" value="C:nuclear inner membrane"/>
    <property type="evidence" value="ECO:0007669"/>
    <property type="project" value="EnsemblFungi"/>
</dbReference>
<dbReference type="GO" id="GO:0004222">
    <property type="term" value="F:metalloendopeptidase activity"/>
    <property type="evidence" value="ECO:0007669"/>
    <property type="project" value="UniProtKB-UniRule"/>
</dbReference>
<evidence type="ECO:0000256" key="12">
    <source>
        <dbReference type="ARBA" id="ARBA00060927"/>
    </source>
</evidence>
<sequence>MIETLLIVTCILSYAFVVYLKLRELRKLSKKPSETYLKLASIEQIEKTKEYNRDKQIMSIFELSVMLVKDIYFIWNKVIPEMYNMYMIDKWYWDISFVIGYMYVQKMFEVPFELVSTFYIEAKHGFNKTTVVEFFKDIVKTMMVMSVIIGPFSYVVLTIIRRYYERSFYIYLWVAVAVFQIVLVVVYPIVIQPLFNKFEEMKDSELKTKITKLADRVGFRANKILVMDASLRSGHSNAYFVGIMKEKRVVIYDTLLTQVDEEEILAILCHEFGHWKHGHTLKMISFGLLVQLLYLYLLNVLLRYQDKHGMVGVEMPLIIRCLYFLTCISAMSVPIDILGNCVSRYFERQADRFAVALGYGKELRSGLLKLYEKNNGNMDPDHLYAAVVYRHPTVIERIRLIDGEMNKSK</sequence>
<dbReference type="Gene3D" id="3.30.2010.10">
    <property type="entry name" value="Metalloproteases ('zincins'), catalytic domain"/>
    <property type="match status" value="1"/>
</dbReference>
<keyword evidence="19" id="KW-1185">Reference proteome</keyword>
<feature type="transmembrane region" description="Helical" evidence="15">
    <location>
        <begin position="6"/>
        <end position="22"/>
    </location>
</feature>
<dbReference type="InterPro" id="IPR027057">
    <property type="entry name" value="CAXX_Prtase_1"/>
</dbReference>
<dbReference type="PANTHER" id="PTHR10120">
    <property type="entry name" value="CAAX PRENYL PROTEASE 1"/>
    <property type="match status" value="1"/>
</dbReference>
<evidence type="ECO:0000256" key="14">
    <source>
        <dbReference type="PIRSR" id="PIRSR627057-2"/>
    </source>
</evidence>
<proteinExistence type="inferred from homology"/>
<keyword evidence="7 14" id="KW-0862">Zinc</keyword>
<dbReference type="InterPro" id="IPR032456">
    <property type="entry name" value="Peptidase_M48_N"/>
</dbReference>
<evidence type="ECO:0000313" key="19">
    <source>
        <dbReference type="Proteomes" id="UP000031056"/>
    </source>
</evidence>
<keyword evidence="10 15" id="KW-0472">Membrane</keyword>
<dbReference type="InParanoid" id="A0A0B2UGX2"/>